<dbReference type="FunFam" id="2.40.50.180:FF:000002">
    <property type="entry name" value="Chemotaxis protein CheW"/>
    <property type="match status" value="1"/>
</dbReference>
<dbReference type="Gene3D" id="2.30.30.40">
    <property type="entry name" value="SH3 Domains"/>
    <property type="match status" value="1"/>
</dbReference>
<dbReference type="Pfam" id="PF01584">
    <property type="entry name" value="CheW"/>
    <property type="match status" value="1"/>
</dbReference>
<comment type="subcellular location">
    <subcellularLocation>
        <location evidence="1">Cytoplasm</location>
    </subcellularLocation>
</comment>
<organism evidence="5">
    <name type="scientific">marine sediment metagenome</name>
    <dbReference type="NCBI Taxonomy" id="412755"/>
    <lineage>
        <taxon>unclassified sequences</taxon>
        <taxon>metagenomes</taxon>
        <taxon>ecological metagenomes</taxon>
    </lineage>
</organism>
<evidence type="ECO:0000256" key="1">
    <source>
        <dbReference type="ARBA" id="ARBA00004496"/>
    </source>
</evidence>
<dbReference type="GO" id="GO:0006935">
    <property type="term" value="P:chemotaxis"/>
    <property type="evidence" value="ECO:0007669"/>
    <property type="project" value="UniProtKB-KW"/>
</dbReference>
<dbReference type="AlphaFoldDB" id="A0A0F9IM40"/>
<dbReference type="PANTHER" id="PTHR22617">
    <property type="entry name" value="CHEMOTAXIS SENSOR HISTIDINE KINASE-RELATED"/>
    <property type="match status" value="1"/>
</dbReference>
<dbReference type="InterPro" id="IPR036061">
    <property type="entry name" value="CheW-like_dom_sf"/>
</dbReference>
<reference evidence="5" key="1">
    <citation type="journal article" date="2015" name="Nature">
        <title>Complex archaea that bridge the gap between prokaryotes and eukaryotes.</title>
        <authorList>
            <person name="Spang A."/>
            <person name="Saw J.H."/>
            <person name="Jorgensen S.L."/>
            <person name="Zaremba-Niedzwiedzka K."/>
            <person name="Martijn J."/>
            <person name="Lind A.E."/>
            <person name="van Eijk R."/>
            <person name="Schleper C."/>
            <person name="Guy L."/>
            <person name="Ettema T.J."/>
        </authorList>
    </citation>
    <scope>NUCLEOTIDE SEQUENCE</scope>
</reference>
<dbReference type="PROSITE" id="PS50851">
    <property type="entry name" value="CHEW"/>
    <property type="match status" value="1"/>
</dbReference>
<dbReference type="InterPro" id="IPR039315">
    <property type="entry name" value="CheW"/>
</dbReference>
<comment type="caution">
    <text evidence="5">The sequence shown here is derived from an EMBL/GenBank/DDBJ whole genome shotgun (WGS) entry which is preliminary data.</text>
</comment>
<keyword evidence="2" id="KW-0963">Cytoplasm</keyword>
<dbReference type="GO" id="GO:0005829">
    <property type="term" value="C:cytosol"/>
    <property type="evidence" value="ECO:0007669"/>
    <property type="project" value="TreeGrafter"/>
</dbReference>
<evidence type="ECO:0000313" key="5">
    <source>
        <dbReference type="EMBL" id="KKL94835.1"/>
    </source>
</evidence>
<evidence type="ECO:0000256" key="2">
    <source>
        <dbReference type="ARBA" id="ARBA00022490"/>
    </source>
</evidence>
<proteinExistence type="predicted"/>
<dbReference type="InterPro" id="IPR002545">
    <property type="entry name" value="CheW-lke_dom"/>
</dbReference>
<feature type="domain" description="CheW-like" evidence="4">
    <location>
        <begin position="14"/>
        <end position="154"/>
    </location>
</feature>
<dbReference type="PANTHER" id="PTHR22617:SF23">
    <property type="entry name" value="CHEMOTAXIS PROTEIN CHEW"/>
    <property type="match status" value="1"/>
</dbReference>
<dbReference type="Gene3D" id="2.40.50.180">
    <property type="entry name" value="CheA-289, Domain 4"/>
    <property type="match status" value="1"/>
</dbReference>
<name>A0A0F9IM40_9ZZZZ</name>
<evidence type="ECO:0000259" key="4">
    <source>
        <dbReference type="PROSITE" id="PS50851"/>
    </source>
</evidence>
<dbReference type="CDD" id="cd00732">
    <property type="entry name" value="CheW"/>
    <property type="match status" value="1"/>
</dbReference>
<dbReference type="GO" id="GO:0007165">
    <property type="term" value="P:signal transduction"/>
    <property type="evidence" value="ECO:0007669"/>
    <property type="project" value="InterPro"/>
</dbReference>
<dbReference type="SUPFAM" id="SSF50341">
    <property type="entry name" value="CheW-like"/>
    <property type="match status" value="1"/>
</dbReference>
<dbReference type="SMART" id="SM00260">
    <property type="entry name" value="CheW"/>
    <property type="match status" value="1"/>
</dbReference>
<evidence type="ECO:0000256" key="3">
    <source>
        <dbReference type="ARBA" id="ARBA00022500"/>
    </source>
</evidence>
<dbReference type="EMBL" id="LAZR01018825">
    <property type="protein sequence ID" value="KKL94835.1"/>
    <property type="molecule type" value="Genomic_DNA"/>
</dbReference>
<keyword evidence="3" id="KW-0145">Chemotaxis</keyword>
<gene>
    <name evidence="5" type="ORF">LCGC14_1860710</name>
</gene>
<sequence>MAEQTQTKVLDDELDQLISFAMGDENYGVDIQTVKEVIRHREITRLPKAPVFVKGVINLRGDIIPIIDLRERFNMEQQEYTNMTRVIVVEVDGRSVGMVVDSVSHVLRIEEGQIEPPPPCVGKVSEEYIKGVGKVDEKLIVLLHITKILTTEEKVELSKIQRSGAPKEAVKEKVKEEVKEEVKETVKAAS</sequence>
<accession>A0A0F9IM40</accession>
<protein>
    <recommendedName>
        <fullName evidence="4">CheW-like domain-containing protein</fullName>
    </recommendedName>
</protein>